<dbReference type="HOGENOM" id="CLU_1570226_0_0_1"/>
<evidence type="ECO:0000313" key="3">
    <source>
        <dbReference type="Proteomes" id="UP000054549"/>
    </source>
</evidence>
<dbReference type="AlphaFoldDB" id="A0A0C2T591"/>
<feature type="compositionally biased region" description="Polar residues" evidence="1">
    <location>
        <begin position="93"/>
        <end position="102"/>
    </location>
</feature>
<organism evidence="2 3">
    <name type="scientific">Amanita muscaria (strain Koide BX008)</name>
    <dbReference type="NCBI Taxonomy" id="946122"/>
    <lineage>
        <taxon>Eukaryota</taxon>
        <taxon>Fungi</taxon>
        <taxon>Dikarya</taxon>
        <taxon>Basidiomycota</taxon>
        <taxon>Agaricomycotina</taxon>
        <taxon>Agaricomycetes</taxon>
        <taxon>Agaricomycetidae</taxon>
        <taxon>Agaricales</taxon>
        <taxon>Pluteineae</taxon>
        <taxon>Amanitaceae</taxon>
        <taxon>Amanita</taxon>
    </lineage>
</organism>
<feature type="compositionally biased region" description="Basic and acidic residues" evidence="1">
    <location>
        <begin position="103"/>
        <end position="115"/>
    </location>
</feature>
<name>A0A0C2T591_AMAMK</name>
<proteinExistence type="predicted"/>
<dbReference type="InParanoid" id="A0A0C2T591"/>
<reference evidence="2 3" key="1">
    <citation type="submission" date="2014-04" db="EMBL/GenBank/DDBJ databases">
        <title>Evolutionary Origins and Diversification of the Mycorrhizal Mutualists.</title>
        <authorList>
            <consortium name="DOE Joint Genome Institute"/>
            <consortium name="Mycorrhizal Genomics Consortium"/>
            <person name="Kohler A."/>
            <person name="Kuo A."/>
            <person name="Nagy L.G."/>
            <person name="Floudas D."/>
            <person name="Copeland A."/>
            <person name="Barry K.W."/>
            <person name="Cichocki N."/>
            <person name="Veneault-Fourrey C."/>
            <person name="LaButti K."/>
            <person name="Lindquist E.A."/>
            <person name="Lipzen A."/>
            <person name="Lundell T."/>
            <person name="Morin E."/>
            <person name="Murat C."/>
            <person name="Riley R."/>
            <person name="Ohm R."/>
            <person name="Sun H."/>
            <person name="Tunlid A."/>
            <person name="Henrissat B."/>
            <person name="Grigoriev I.V."/>
            <person name="Hibbett D.S."/>
            <person name="Martin F."/>
        </authorList>
    </citation>
    <scope>NUCLEOTIDE SEQUENCE [LARGE SCALE GENOMIC DNA]</scope>
    <source>
        <strain evidence="2 3">Koide BX008</strain>
    </source>
</reference>
<evidence type="ECO:0000256" key="1">
    <source>
        <dbReference type="SAM" id="MobiDB-lite"/>
    </source>
</evidence>
<gene>
    <name evidence="2" type="ORF">M378DRAFT_820014</name>
</gene>
<protein>
    <submittedName>
        <fullName evidence="2">Uncharacterized protein</fullName>
    </submittedName>
</protein>
<accession>A0A0C2T591</accession>
<dbReference type="Proteomes" id="UP000054549">
    <property type="component" value="Unassembled WGS sequence"/>
</dbReference>
<keyword evidence="3" id="KW-1185">Reference proteome</keyword>
<evidence type="ECO:0000313" key="2">
    <source>
        <dbReference type="EMBL" id="KIL61739.1"/>
    </source>
</evidence>
<dbReference type="EMBL" id="KN818280">
    <property type="protein sequence ID" value="KIL61739.1"/>
    <property type="molecule type" value="Genomic_DNA"/>
</dbReference>
<sequence length="170" mass="19669">MRYNQRPPIFPPSISRSSFSRLLRSLFPRRKNNCSKADEDPASDGECHTAILVNLKTDWMLLEFPRINAWTGFINLSWRKFSQHQSLPRRPKNGNSPILQSTVHDRAAKSQNEVKRRRWEDYKNSLLNVGQVTCERWSRPSSSLPSQITMRSQSEWEKNIGSLSESLPAA</sequence>
<feature type="region of interest" description="Disordered" evidence="1">
    <location>
        <begin position="85"/>
        <end position="115"/>
    </location>
</feature>